<dbReference type="Gene3D" id="1.10.510.10">
    <property type="entry name" value="Transferase(Phosphotransferase) domain 1"/>
    <property type="match status" value="1"/>
</dbReference>
<protein>
    <recommendedName>
        <fullName evidence="1">Protein kinase domain-containing protein</fullName>
    </recommendedName>
</protein>
<dbReference type="InterPro" id="IPR000719">
    <property type="entry name" value="Prot_kinase_dom"/>
</dbReference>
<dbReference type="Pfam" id="PF07714">
    <property type="entry name" value="PK_Tyr_Ser-Thr"/>
    <property type="match status" value="1"/>
</dbReference>
<keyword evidence="3" id="KW-1185">Reference proteome</keyword>
<dbReference type="SUPFAM" id="SSF56112">
    <property type="entry name" value="Protein kinase-like (PK-like)"/>
    <property type="match status" value="1"/>
</dbReference>
<dbReference type="InterPro" id="IPR011009">
    <property type="entry name" value="Kinase-like_dom_sf"/>
</dbReference>
<feature type="domain" description="Protein kinase" evidence="1">
    <location>
        <begin position="1"/>
        <end position="114"/>
    </location>
</feature>
<evidence type="ECO:0000259" key="1">
    <source>
        <dbReference type="PROSITE" id="PS50011"/>
    </source>
</evidence>
<evidence type="ECO:0000313" key="2">
    <source>
        <dbReference type="EMBL" id="KAK4259771.1"/>
    </source>
</evidence>
<dbReference type="AlphaFoldDB" id="A0AAE1IZ91"/>
<dbReference type="PANTHER" id="PTHR48055:SF57">
    <property type="entry name" value="PROTEIN KINASE DOMAIN-CONTAINING PROTEIN"/>
    <property type="match status" value="1"/>
</dbReference>
<sequence length="123" mass="13701">MAPEYGSNGVVSANGDVFSYGILLMEMFTGKKPTDEMFVQRLTLKDWVSKSTPHSIINIIDTNLLHREIQNTNNILPHISSIFELALNCCIDLPEARCTMTDVLVSLKNIKALFMVHATNTTS</sequence>
<name>A0AAE1IZ91_9FABA</name>
<dbReference type="GO" id="GO:0005524">
    <property type="term" value="F:ATP binding"/>
    <property type="evidence" value="ECO:0007669"/>
    <property type="project" value="InterPro"/>
</dbReference>
<dbReference type="PANTHER" id="PTHR48055">
    <property type="entry name" value="LEUCINE-RICH REPEAT RECEPTOR PROTEIN KINASE EMS1"/>
    <property type="match status" value="1"/>
</dbReference>
<gene>
    <name evidence="2" type="ORF">QN277_006069</name>
</gene>
<dbReference type="InterPro" id="IPR051564">
    <property type="entry name" value="LRR_receptor-like_kinase"/>
</dbReference>
<organism evidence="2 3">
    <name type="scientific">Acacia crassicarpa</name>
    <name type="common">northern wattle</name>
    <dbReference type="NCBI Taxonomy" id="499986"/>
    <lineage>
        <taxon>Eukaryota</taxon>
        <taxon>Viridiplantae</taxon>
        <taxon>Streptophyta</taxon>
        <taxon>Embryophyta</taxon>
        <taxon>Tracheophyta</taxon>
        <taxon>Spermatophyta</taxon>
        <taxon>Magnoliopsida</taxon>
        <taxon>eudicotyledons</taxon>
        <taxon>Gunneridae</taxon>
        <taxon>Pentapetalae</taxon>
        <taxon>rosids</taxon>
        <taxon>fabids</taxon>
        <taxon>Fabales</taxon>
        <taxon>Fabaceae</taxon>
        <taxon>Caesalpinioideae</taxon>
        <taxon>mimosoid clade</taxon>
        <taxon>Acacieae</taxon>
        <taxon>Acacia</taxon>
    </lineage>
</organism>
<accession>A0AAE1IZ91</accession>
<comment type="caution">
    <text evidence="2">The sequence shown here is derived from an EMBL/GenBank/DDBJ whole genome shotgun (WGS) entry which is preliminary data.</text>
</comment>
<dbReference type="EMBL" id="JAWXYG010000011">
    <property type="protein sequence ID" value="KAK4259771.1"/>
    <property type="molecule type" value="Genomic_DNA"/>
</dbReference>
<dbReference type="InterPro" id="IPR001245">
    <property type="entry name" value="Ser-Thr/Tyr_kinase_cat_dom"/>
</dbReference>
<dbReference type="Proteomes" id="UP001293593">
    <property type="component" value="Unassembled WGS sequence"/>
</dbReference>
<dbReference type="GO" id="GO:0004672">
    <property type="term" value="F:protein kinase activity"/>
    <property type="evidence" value="ECO:0007669"/>
    <property type="project" value="InterPro"/>
</dbReference>
<evidence type="ECO:0000313" key="3">
    <source>
        <dbReference type="Proteomes" id="UP001293593"/>
    </source>
</evidence>
<proteinExistence type="predicted"/>
<reference evidence="2" key="1">
    <citation type="submission" date="2023-10" db="EMBL/GenBank/DDBJ databases">
        <title>Chromosome-level genome of the transformable northern wattle, Acacia crassicarpa.</title>
        <authorList>
            <person name="Massaro I."/>
            <person name="Sinha N.R."/>
            <person name="Poethig S."/>
            <person name="Leichty A.R."/>
        </authorList>
    </citation>
    <scope>NUCLEOTIDE SEQUENCE</scope>
    <source>
        <strain evidence="2">Acra3RX</strain>
        <tissue evidence="2">Leaf</tissue>
    </source>
</reference>
<dbReference type="GO" id="GO:0016020">
    <property type="term" value="C:membrane"/>
    <property type="evidence" value="ECO:0007669"/>
    <property type="project" value="TreeGrafter"/>
</dbReference>
<dbReference type="PROSITE" id="PS50011">
    <property type="entry name" value="PROTEIN_KINASE_DOM"/>
    <property type="match status" value="1"/>
</dbReference>